<feature type="non-terminal residue" evidence="1">
    <location>
        <position position="112"/>
    </location>
</feature>
<evidence type="ECO:0000313" key="2">
    <source>
        <dbReference type="Proteomes" id="UP001595075"/>
    </source>
</evidence>
<gene>
    <name evidence="1" type="ORF">VTL71DRAFT_6692</name>
</gene>
<dbReference type="EMBL" id="JAZHXI010000017">
    <property type="protein sequence ID" value="KAL2062426.1"/>
    <property type="molecule type" value="Genomic_DNA"/>
</dbReference>
<evidence type="ECO:0000313" key="1">
    <source>
        <dbReference type="EMBL" id="KAL2062426.1"/>
    </source>
</evidence>
<sequence length="112" mass="12947">MGACGKRYLTLMSLGLTPERPSPKFWITASPLTASGSPNNCAIRSIVLQRISRQHLDHHYCVRVSSGSMLSQLGEKWEVDLRGLWHRDSHTNHFLVIRRFMVIMKEKDFYVF</sequence>
<proteinExistence type="predicted"/>
<reference evidence="1 2" key="1">
    <citation type="journal article" date="2024" name="Commun. Biol.">
        <title>Comparative genomic analysis of thermophilic fungi reveals convergent evolutionary adaptations and gene losses.</title>
        <authorList>
            <person name="Steindorff A.S."/>
            <person name="Aguilar-Pontes M.V."/>
            <person name="Robinson A.J."/>
            <person name="Andreopoulos B."/>
            <person name="LaButti K."/>
            <person name="Kuo A."/>
            <person name="Mondo S."/>
            <person name="Riley R."/>
            <person name="Otillar R."/>
            <person name="Haridas S."/>
            <person name="Lipzen A."/>
            <person name="Grimwood J."/>
            <person name="Schmutz J."/>
            <person name="Clum A."/>
            <person name="Reid I.D."/>
            <person name="Moisan M.C."/>
            <person name="Butler G."/>
            <person name="Nguyen T.T.M."/>
            <person name="Dewar K."/>
            <person name="Conant G."/>
            <person name="Drula E."/>
            <person name="Henrissat B."/>
            <person name="Hansel C."/>
            <person name="Singer S."/>
            <person name="Hutchinson M.I."/>
            <person name="de Vries R.P."/>
            <person name="Natvig D.O."/>
            <person name="Powell A.J."/>
            <person name="Tsang A."/>
            <person name="Grigoriev I.V."/>
        </authorList>
    </citation>
    <scope>NUCLEOTIDE SEQUENCE [LARGE SCALE GENOMIC DNA]</scope>
    <source>
        <strain evidence="1 2">CBS 494.80</strain>
    </source>
</reference>
<protein>
    <submittedName>
        <fullName evidence="1">Uncharacterized protein</fullName>
    </submittedName>
</protein>
<name>A0ABR4BXN5_9HELO</name>
<dbReference type="Proteomes" id="UP001595075">
    <property type="component" value="Unassembled WGS sequence"/>
</dbReference>
<comment type="caution">
    <text evidence="1">The sequence shown here is derived from an EMBL/GenBank/DDBJ whole genome shotgun (WGS) entry which is preliminary data.</text>
</comment>
<organism evidence="1 2">
    <name type="scientific">Oculimacula yallundae</name>
    <dbReference type="NCBI Taxonomy" id="86028"/>
    <lineage>
        <taxon>Eukaryota</taxon>
        <taxon>Fungi</taxon>
        <taxon>Dikarya</taxon>
        <taxon>Ascomycota</taxon>
        <taxon>Pezizomycotina</taxon>
        <taxon>Leotiomycetes</taxon>
        <taxon>Helotiales</taxon>
        <taxon>Ploettnerulaceae</taxon>
        <taxon>Oculimacula</taxon>
    </lineage>
</organism>
<keyword evidence="2" id="KW-1185">Reference proteome</keyword>
<accession>A0ABR4BXN5</accession>